<dbReference type="PANTHER" id="PTHR10151">
    <property type="entry name" value="ECTONUCLEOTIDE PYROPHOSPHATASE/PHOSPHODIESTERASE"/>
    <property type="match status" value="1"/>
</dbReference>
<name>A0ABP9E909_9GAMM</name>
<dbReference type="PROSITE" id="PS51257">
    <property type="entry name" value="PROKAR_LIPOPROTEIN"/>
    <property type="match status" value="1"/>
</dbReference>
<feature type="region of interest" description="Disordered" evidence="1">
    <location>
        <begin position="415"/>
        <end position="444"/>
    </location>
</feature>
<dbReference type="Proteomes" id="UP001501323">
    <property type="component" value="Unassembled WGS sequence"/>
</dbReference>
<dbReference type="PANTHER" id="PTHR10151:SF120">
    <property type="entry name" value="BIS(5'-ADENOSYL)-TRIPHOSPHATASE"/>
    <property type="match status" value="1"/>
</dbReference>
<comment type="caution">
    <text evidence="3">The sequence shown here is derived from an EMBL/GenBank/DDBJ whole genome shotgun (WGS) entry which is preliminary data.</text>
</comment>
<keyword evidence="4" id="KW-1185">Reference proteome</keyword>
<gene>
    <name evidence="3" type="ORF">GCM10023332_22630</name>
</gene>
<accession>A0ABP9E909</accession>
<dbReference type="Pfam" id="PF01663">
    <property type="entry name" value="Phosphodiest"/>
    <property type="match status" value="1"/>
</dbReference>
<keyword evidence="2" id="KW-0732">Signal</keyword>
<dbReference type="Gene3D" id="3.40.720.10">
    <property type="entry name" value="Alkaline Phosphatase, subunit A"/>
    <property type="match status" value="1"/>
</dbReference>
<protein>
    <submittedName>
        <fullName evidence="3">Ectonucleotide pyrophosphatase/phosphodiesterase</fullName>
    </submittedName>
</protein>
<dbReference type="Gene3D" id="3.30.1360.180">
    <property type="match status" value="1"/>
</dbReference>
<organism evidence="3 4">
    <name type="scientific">Luteimonas vadosa</name>
    <dbReference type="NCBI Taxonomy" id="1165507"/>
    <lineage>
        <taxon>Bacteria</taxon>
        <taxon>Pseudomonadati</taxon>
        <taxon>Pseudomonadota</taxon>
        <taxon>Gammaproteobacteria</taxon>
        <taxon>Lysobacterales</taxon>
        <taxon>Lysobacteraceae</taxon>
        <taxon>Luteimonas</taxon>
    </lineage>
</organism>
<reference evidence="4" key="1">
    <citation type="journal article" date="2019" name="Int. J. Syst. Evol. Microbiol.">
        <title>The Global Catalogue of Microorganisms (GCM) 10K type strain sequencing project: providing services to taxonomists for standard genome sequencing and annotation.</title>
        <authorList>
            <consortium name="The Broad Institute Genomics Platform"/>
            <consortium name="The Broad Institute Genome Sequencing Center for Infectious Disease"/>
            <person name="Wu L."/>
            <person name="Ma J."/>
        </authorList>
    </citation>
    <scope>NUCLEOTIDE SEQUENCE [LARGE SCALE GENOMIC DNA]</scope>
    <source>
        <strain evidence="4">JCM 18392</strain>
    </source>
</reference>
<dbReference type="InterPro" id="IPR002591">
    <property type="entry name" value="Phosphodiest/P_Trfase"/>
</dbReference>
<evidence type="ECO:0000313" key="3">
    <source>
        <dbReference type="EMBL" id="GAA4869522.1"/>
    </source>
</evidence>
<feature type="chain" id="PRO_5047399959" evidence="2">
    <location>
        <begin position="31"/>
        <end position="444"/>
    </location>
</feature>
<sequence>MVPVKPSPKPDRWRFAGGLLACLLAACAQAPRVPGGDAMPMATAAPPPSTLRSVVLVSLDGFRAGDVRADLAPNLARLATEGVHADWMTPSYPTLTFPNHYTLVTGLRPDRHGVVHNTMRDDALGRFRTEDRAAVGDGRWWGGVPIWVTAERAGLPTATLSWPGSEAAIDGVRPGRWHLFDADRPMDARVDAVLDWLGEPPATRPRFVTLYFEAIDVASHAHGPDSPQARAAVREVDAMLGRLVDGLGRLGLWQATDLVIVSDHGMATVPPGQAIAVEDLVPAEVATVVTTGQSVGFEPRPGREADAARHLLGRHPHHACWRKSDLPPRWRYGSHPRVPAIVCQMDVGWDAIRRETLARRPTDHDRGSHGFDPADPSMRTLFVAHGPSFRRGVRLAPFDNVDVYPLLARLLGVDPEPNDGAARTWGPALATEPSPGPAPSRSVD</sequence>
<feature type="signal peptide" evidence="2">
    <location>
        <begin position="1"/>
        <end position="30"/>
    </location>
</feature>
<dbReference type="CDD" id="cd16018">
    <property type="entry name" value="Enpp"/>
    <property type="match status" value="1"/>
</dbReference>
<evidence type="ECO:0000313" key="4">
    <source>
        <dbReference type="Proteomes" id="UP001501323"/>
    </source>
</evidence>
<evidence type="ECO:0000256" key="1">
    <source>
        <dbReference type="SAM" id="MobiDB-lite"/>
    </source>
</evidence>
<dbReference type="EMBL" id="BAABJY010000002">
    <property type="protein sequence ID" value="GAA4869522.1"/>
    <property type="molecule type" value="Genomic_DNA"/>
</dbReference>
<proteinExistence type="predicted"/>
<dbReference type="InterPro" id="IPR017850">
    <property type="entry name" value="Alkaline_phosphatase_core_sf"/>
</dbReference>
<evidence type="ECO:0000256" key="2">
    <source>
        <dbReference type="SAM" id="SignalP"/>
    </source>
</evidence>
<dbReference type="SUPFAM" id="SSF53649">
    <property type="entry name" value="Alkaline phosphatase-like"/>
    <property type="match status" value="1"/>
</dbReference>